<evidence type="ECO:0000313" key="2">
    <source>
        <dbReference type="Proteomes" id="UP000694397"/>
    </source>
</evidence>
<accession>A0A8C9S7C9</accession>
<reference evidence="1" key="3">
    <citation type="submission" date="2025-09" db="UniProtKB">
        <authorList>
            <consortium name="Ensembl"/>
        </authorList>
    </citation>
    <scope>IDENTIFICATION</scope>
</reference>
<proteinExistence type="predicted"/>
<dbReference type="Proteomes" id="UP000694397">
    <property type="component" value="Chromosome 1"/>
</dbReference>
<reference evidence="1" key="2">
    <citation type="submission" date="2025-08" db="UniProtKB">
        <authorList>
            <consortium name="Ensembl"/>
        </authorList>
    </citation>
    <scope>IDENTIFICATION</scope>
</reference>
<dbReference type="GeneTree" id="ENSGT01150000288153"/>
<reference evidence="1 2" key="1">
    <citation type="submission" date="2019-04" db="EMBL/GenBank/DDBJ databases">
        <authorList>
            <consortium name="Wellcome Sanger Institute Data Sharing"/>
        </authorList>
    </citation>
    <scope>NUCLEOTIDE SEQUENCE [LARGE SCALE GENOMIC DNA]</scope>
</reference>
<keyword evidence="2" id="KW-1185">Reference proteome</keyword>
<protein>
    <submittedName>
        <fullName evidence="1">Uncharacterized protein</fullName>
    </submittedName>
</protein>
<dbReference type="OrthoDB" id="8964042at2759"/>
<name>A0A8C9S7C9_SCLFO</name>
<evidence type="ECO:0000313" key="1">
    <source>
        <dbReference type="Ensembl" id="ENSSFOP00015027358.2"/>
    </source>
</evidence>
<sequence>VHPLDDVPAVVEDAADVLRVHGAREMRIAVVPPVPTGRAHPLQKTRRELIAYEVLCPSHLRVLNMVVVITVIWCGVARELWKVFLYFRLPCQNFLSQQVLFVEEHRGTLPVVPDVLEEVQTAAGHHKNNGSDICKQRAQRAAMEKGSRMMYAIWLGTNAPARGPGTPLEMGGKHSRESIGQTLAIVILTLFDQLVLIGPLKAGPHPFVLPQRLGMFVELLPTRGYAHTANLFK</sequence>
<dbReference type="Ensembl" id="ENSSFOT00015027667.2">
    <property type="protein sequence ID" value="ENSSFOP00015027358.2"/>
    <property type="gene ID" value="ENSSFOG00015017564.2"/>
</dbReference>
<organism evidence="1 2">
    <name type="scientific">Scleropages formosus</name>
    <name type="common">Asian bonytongue</name>
    <name type="synonym">Osteoglossum formosum</name>
    <dbReference type="NCBI Taxonomy" id="113540"/>
    <lineage>
        <taxon>Eukaryota</taxon>
        <taxon>Metazoa</taxon>
        <taxon>Chordata</taxon>
        <taxon>Craniata</taxon>
        <taxon>Vertebrata</taxon>
        <taxon>Euteleostomi</taxon>
        <taxon>Actinopterygii</taxon>
        <taxon>Neopterygii</taxon>
        <taxon>Teleostei</taxon>
        <taxon>Osteoglossocephala</taxon>
        <taxon>Osteoglossomorpha</taxon>
        <taxon>Osteoglossiformes</taxon>
        <taxon>Osteoglossidae</taxon>
        <taxon>Scleropages</taxon>
    </lineage>
</organism>
<dbReference type="AlphaFoldDB" id="A0A8C9S7C9"/>